<dbReference type="CDD" id="cd06225">
    <property type="entry name" value="HAMP"/>
    <property type="match status" value="1"/>
</dbReference>
<dbReference type="PRINTS" id="PR00260">
    <property type="entry name" value="CHEMTRNSDUCR"/>
</dbReference>
<name>A0A2C6MCV5_9FIRM</name>
<keyword evidence="5" id="KW-1133">Transmembrane helix</keyword>
<evidence type="ECO:0000256" key="4">
    <source>
        <dbReference type="SAM" id="MobiDB-lite"/>
    </source>
</evidence>
<feature type="domain" description="HAMP" evidence="7">
    <location>
        <begin position="221"/>
        <end position="274"/>
    </location>
</feature>
<dbReference type="Gene3D" id="1.10.287.950">
    <property type="entry name" value="Methyl-accepting chemotaxis protein"/>
    <property type="match status" value="1"/>
</dbReference>
<feature type="region of interest" description="Disordered" evidence="4">
    <location>
        <begin position="538"/>
        <end position="577"/>
    </location>
</feature>
<dbReference type="Pfam" id="PF05227">
    <property type="entry name" value="CHASE3"/>
    <property type="match status" value="1"/>
</dbReference>
<dbReference type="Proteomes" id="UP000222564">
    <property type="component" value="Unassembled WGS sequence"/>
</dbReference>
<organism evidence="8 9">
    <name type="scientific">Desulforamulus profundi</name>
    <dbReference type="NCBI Taxonomy" id="1383067"/>
    <lineage>
        <taxon>Bacteria</taxon>
        <taxon>Bacillati</taxon>
        <taxon>Bacillota</taxon>
        <taxon>Clostridia</taxon>
        <taxon>Eubacteriales</taxon>
        <taxon>Peptococcaceae</taxon>
        <taxon>Desulforamulus</taxon>
    </lineage>
</organism>
<dbReference type="AlphaFoldDB" id="A0A2C6MCV5"/>
<dbReference type="PROSITE" id="PS50885">
    <property type="entry name" value="HAMP"/>
    <property type="match status" value="1"/>
</dbReference>
<dbReference type="Pfam" id="PF00672">
    <property type="entry name" value="HAMP"/>
    <property type="match status" value="1"/>
</dbReference>
<dbReference type="Pfam" id="PF00015">
    <property type="entry name" value="MCPsignal"/>
    <property type="match status" value="1"/>
</dbReference>
<dbReference type="InterPro" id="IPR007891">
    <property type="entry name" value="CHASE3"/>
</dbReference>
<evidence type="ECO:0000256" key="5">
    <source>
        <dbReference type="SAM" id="Phobius"/>
    </source>
</evidence>
<evidence type="ECO:0000259" key="6">
    <source>
        <dbReference type="PROSITE" id="PS50111"/>
    </source>
</evidence>
<dbReference type="SMART" id="SM00304">
    <property type="entry name" value="HAMP"/>
    <property type="match status" value="2"/>
</dbReference>
<dbReference type="PROSITE" id="PS50111">
    <property type="entry name" value="CHEMOTAXIS_TRANSDUC_2"/>
    <property type="match status" value="1"/>
</dbReference>
<dbReference type="OrthoDB" id="5392220at2"/>
<dbReference type="RefSeq" id="WP_099083704.1">
    <property type="nucleotide sequence ID" value="NZ_AWQQ01000091.1"/>
</dbReference>
<sequence length="577" mass="62815">MIPRQGKSSGIFTIRTKLLLGFGVILSLTTAVGFGILYMFDHVNDSYNRLIANEVLVMNQTQATLVKFEQAALDLRGYMLTGDPNYILRYQEGQRNVQEVIGRLGKSITSPEGKNFYNSLVKAVEDFKVYGDNAVALKQQTLLMEDKLAGYQQIEEYLNQGKGTVERVVQAGNAIVLFMEDQLEKGKQHNNAVSGQVNQFAFIGMAVSVILSLVIAVFIVNMISRPVRELTRQASRIAEGDLTADKVWVKSKDELLVLAKAFNKMTENLRTILFELKDKSSLVASGAQQLTSTIQQTSSGIATSTASMHQMATTVEQVAGNTQSVSRVAESASQQAKEGQTAVDNIRRQMDHIILSTKQVGQAINKLNQTSREVFQIVDLITEIAEQTNLLALNAAIEAARAGEEGRGFAVVAEEVRKLAERSAKAAGEIKVLIASVQEESTRAVSAMDKGTSEVETGSQIVLQVGSVLESIIHSVQDVEEQIREVAAASEQMSGGVASAVSTFEEQTAIMQEIASMADGFSAMAAQLEQMSNAFRLRDAGEDLPLNESSDTGEPSEEKDQKEPLMEQEEENTGKVA</sequence>
<evidence type="ECO:0000256" key="1">
    <source>
        <dbReference type="ARBA" id="ARBA00023224"/>
    </source>
</evidence>
<dbReference type="CDD" id="cd11386">
    <property type="entry name" value="MCP_signal"/>
    <property type="match status" value="1"/>
</dbReference>
<evidence type="ECO:0000313" key="8">
    <source>
        <dbReference type="EMBL" id="PHJ37395.1"/>
    </source>
</evidence>
<dbReference type="FunFam" id="1.10.287.950:FF:000001">
    <property type="entry name" value="Methyl-accepting chemotaxis sensory transducer"/>
    <property type="match status" value="1"/>
</dbReference>
<comment type="caution">
    <text evidence="8">The sequence shown here is derived from an EMBL/GenBank/DDBJ whole genome shotgun (WGS) entry which is preliminary data.</text>
</comment>
<dbReference type="SMART" id="SM00283">
    <property type="entry name" value="MA"/>
    <property type="match status" value="1"/>
</dbReference>
<accession>A0A2C6MCV5</accession>
<dbReference type="SUPFAM" id="SSF58104">
    <property type="entry name" value="Methyl-accepting chemotaxis protein (MCP) signaling domain"/>
    <property type="match status" value="1"/>
</dbReference>
<feature type="domain" description="Methyl-accepting transducer" evidence="6">
    <location>
        <begin position="272"/>
        <end position="508"/>
    </location>
</feature>
<keyword evidence="9" id="KW-1185">Reference proteome</keyword>
<comment type="similarity">
    <text evidence="2">Belongs to the methyl-accepting chemotaxis (MCP) protein family.</text>
</comment>
<dbReference type="InterPro" id="IPR004090">
    <property type="entry name" value="Chemotax_Me-accpt_rcpt"/>
</dbReference>
<feature type="transmembrane region" description="Helical" evidence="5">
    <location>
        <begin position="200"/>
        <end position="223"/>
    </location>
</feature>
<dbReference type="GO" id="GO:0007165">
    <property type="term" value="P:signal transduction"/>
    <property type="evidence" value="ECO:0007669"/>
    <property type="project" value="UniProtKB-KW"/>
</dbReference>
<keyword evidence="1 3" id="KW-0807">Transducer</keyword>
<gene>
    <name evidence="8" type="ORF">P378_15850</name>
</gene>
<reference evidence="8 9" key="1">
    <citation type="submission" date="2013-09" db="EMBL/GenBank/DDBJ databases">
        <title>Biodegradation of hydrocarbons in the deep terrestrial subsurface : characterization of a microbial consortium composed of two Desulfotomaculum species originating from a deep geological formation.</title>
        <authorList>
            <person name="Aullo T."/>
            <person name="Berlendis S."/>
            <person name="Lascourreges J.-F."/>
            <person name="Dessort D."/>
            <person name="Saint-Laurent S."/>
            <person name="Schraauwers B."/>
            <person name="Mas J."/>
            <person name="Magot M."/>
            <person name="Ranchou-Peyruse A."/>
        </authorList>
    </citation>
    <scope>NUCLEOTIDE SEQUENCE [LARGE SCALE GENOMIC DNA]</scope>
    <source>
        <strain evidence="8 9">Bs107</strain>
    </source>
</reference>
<dbReference type="GO" id="GO:0006935">
    <property type="term" value="P:chemotaxis"/>
    <property type="evidence" value="ECO:0007669"/>
    <property type="project" value="InterPro"/>
</dbReference>
<dbReference type="GO" id="GO:0016020">
    <property type="term" value="C:membrane"/>
    <property type="evidence" value="ECO:0007669"/>
    <property type="project" value="InterPro"/>
</dbReference>
<evidence type="ECO:0000313" key="9">
    <source>
        <dbReference type="Proteomes" id="UP000222564"/>
    </source>
</evidence>
<evidence type="ECO:0000256" key="2">
    <source>
        <dbReference type="ARBA" id="ARBA00029447"/>
    </source>
</evidence>
<evidence type="ECO:0000259" key="7">
    <source>
        <dbReference type="PROSITE" id="PS50885"/>
    </source>
</evidence>
<dbReference type="GO" id="GO:0004888">
    <property type="term" value="F:transmembrane signaling receptor activity"/>
    <property type="evidence" value="ECO:0007669"/>
    <property type="project" value="InterPro"/>
</dbReference>
<dbReference type="EMBL" id="AWQQ01000091">
    <property type="protein sequence ID" value="PHJ37395.1"/>
    <property type="molecule type" value="Genomic_DNA"/>
</dbReference>
<dbReference type="PANTHER" id="PTHR32089">
    <property type="entry name" value="METHYL-ACCEPTING CHEMOTAXIS PROTEIN MCPB"/>
    <property type="match status" value="1"/>
</dbReference>
<dbReference type="InterPro" id="IPR003660">
    <property type="entry name" value="HAMP_dom"/>
</dbReference>
<keyword evidence="5" id="KW-0472">Membrane</keyword>
<dbReference type="PANTHER" id="PTHR32089:SF112">
    <property type="entry name" value="LYSOZYME-LIKE PROTEIN-RELATED"/>
    <property type="match status" value="1"/>
</dbReference>
<feature type="transmembrane region" description="Helical" evidence="5">
    <location>
        <begin position="20"/>
        <end position="40"/>
    </location>
</feature>
<proteinExistence type="inferred from homology"/>
<protein>
    <submittedName>
        <fullName evidence="8">Methyl-accepting chemotaxis protein</fullName>
    </submittedName>
</protein>
<evidence type="ECO:0000256" key="3">
    <source>
        <dbReference type="PROSITE-ProRule" id="PRU00284"/>
    </source>
</evidence>
<feature type="compositionally biased region" description="Basic and acidic residues" evidence="4">
    <location>
        <begin position="556"/>
        <end position="565"/>
    </location>
</feature>
<keyword evidence="5" id="KW-0812">Transmembrane</keyword>
<dbReference type="InterPro" id="IPR004089">
    <property type="entry name" value="MCPsignal_dom"/>
</dbReference>